<dbReference type="EMBL" id="BDGJ01000125">
    <property type="protein sequence ID" value="GAW93256.1"/>
    <property type="molecule type" value="Genomic_DNA"/>
</dbReference>
<dbReference type="AlphaFoldDB" id="A0A1Z5HUN8"/>
<dbReference type="Proteomes" id="UP000197032">
    <property type="component" value="Unassembled WGS sequence"/>
</dbReference>
<dbReference type="InterPro" id="IPR017900">
    <property type="entry name" value="4Fe4S_Fe_S_CS"/>
</dbReference>
<gene>
    <name evidence="5" type="ORF">KKC1_23950</name>
</gene>
<evidence type="ECO:0000256" key="3">
    <source>
        <dbReference type="ARBA" id="ARBA00023014"/>
    </source>
</evidence>
<name>A0A1Z5HUN8_9FIRM</name>
<feature type="domain" description="4Fe-4S ferredoxin-type" evidence="4">
    <location>
        <begin position="229"/>
        <end position="261"/>
    </location>
</feature>
<keyword evidence="3" id="KW-0411">Iron-sulfur</keyword>
<sequence length="346" mass="39556">MGFNERIGIGSLALLPKDHLYDFVDQLMEEFVVVGPVAKGSEFVFSEIRDPEQVRLDYETTILPPKKVLHRPFQTLFSFREDGGITEEERINKRQVLFGVHPCDVHAISILDKAYGSEYPDPYYMAHREQTLIIALNCTQVGKNCFCHSLDTGPSLKEGYDLLLTDLGCSYLVEVGSESGTGIVERTGLALAPRVKMVEKEKRLDNARKKFRKRLLTQGLHELLEENFRHPIWEELIKSCLACGSCTMVCPTCFCYNVVDKIDLSLKSGRRQREWDSCMLLEYAQVALGHNFRRDRDARIKQRIYHKLLYYEPQFGTLGCVGCGRCISACVKKIDITEIIVRMRGE</sequence>
<comment type="caution">
    <text evidence="5">The sequence shown here is derived from an EMBL/GenBank/DDBJ whole genome shotgun (WGS) entry which is preliminary data.</text>
</comment>
<evidence type="ECO:0000259" key="4">
    <source>
        <dbReference type="PROSITE" id="PS51379"/>
    </source>
</evidence>
<reference evidence="6" key="1">
    <citation type="journal article" date="2017" name="Appl. Environ. Microbiol.">
        <title>Genomic Analysis of Calderihabitans maritimus KKC1, a Thermophilic, Hydrogenogenic, Carboxydotrophic Bacterium Isolated from Marine Sediment.</title>
        <authorList>
            <person name="Omae K."/>
            <person name="Yoneda Y."/>
            <person name="Fukuyama Y."/>
            <person name="Yoshida T."/>
            <person name="Sako Y."/>
        </authorList>
    </citation>
    <scope>NUCLEOTIDE SEQUENCE [LARGE SCALE GENOMIC DNA]</scope>
    <source>
        <strain evidence="6">KKC1</strain>
    </source>
</reference>
<protein>
    <recommendedName>
        <fullName evidence="4">4Fe-4S ferredoxin-type domain-containing protein</fullName>
    </recommendedName>
</protein>
<keyword evidence="6" id="KW-1185">Reference proteome</keyword>
<evidence type="ECO:0000313" key="6">
    <source>
        <dbReference type="Proteomes" id="UP000197032"/>
    </source>
</evidence>
<evidence type="ECO:0000256" key="1">
    <source>
        <dbReference type="ARBA" id="ARBA00022723"/>
    </source>
</evidence>
<dbReference type="PROSITE" id="PS00198">
    <property type="entry name" value="4FE4S_FER_1"/>
    <property type="match status" value="1"/>
</dbReference>
<dbReference type="Gene3D" id="1.10.1060.10">
    <property type="entry name" value="Alpha-helical ferredoxin"/>
    <property type="match status" value="1"/>
</dbReference>
<proteinExistence type="predicted"/>
<organism evidence="5 6">
    <name type="scientific">Calderihabitans maritimus</name>
    <dbReference type="NCBI Taxonomy" id="1246530"/>
    <lineage>
        <taxon>Bacteria</taxon>
        <taxon>Bacillati</taxon>
        <taxon>Bacillota</taxon>
        <taxon>Clostridia</taxon>
        <taxon>Neomoorellales</taxon>
        <taxon>Calderihabitantaceae</taxon>
        <taxon>Calderihabitans</taxon>
    </lineage>
</organism>
<dbReference type="GO" id="GO:0051536">
    <property type="term" value="F:iron-sulfur cluster binding"/>
    <property type="evidence" value="ECO:0007669"/>
    <property type="project" value="UniProtKB-KW"/>
</dbReference>
<evidence type="ECO:0000313" key="5">
    <source>
        <dbReference type="EMBL" id="GAW93256.1"/>
    </source>
</evidence>
<dbReference type="PANTHER" id="PTHR40447:SF1">
    <property type="entry name" value="ANAEROBIC SULFITE REDUCTASE SUBUNIT A"/>
    <property type="match status" value="1"/>
</dbReference>
<dbReference type="InterPro" id="IPR009051">
    <property type="entry name" value="Helical_ferredxn"/>
</dbReference>
<keyword evidence="2" id="KW-0408">Iron</keyword>
<dbReference type="SUPFAM" id="SSF46548">
    <property type="entry name" value="alpha-helical ferredoxin"/>
    <property type="match status" value="1"/>
</dbReference>
<accession>A0A1Z5HUN8</accession>
<dbReference type="PROSITE" id="PS51379">
    <property type="entry name" value="4FE4S_FER_2"/>
    <property type="match status" value="2"/>
</dbReference>
<evidence type="ECO:0000256" key="2">
    <source>
        <dbReference type="ARBA" id="ARBA00023004"/>
    </source>
</evidence>
<dbReference type="GO" id="GO:0046872">
    <property type="term" value="F:metal ion binding"/>
    <property type="evidence" value="ECO:0007669"/>
    <property type="project" value="UniProtKB-KW"/>
</dbReference>
<keyword evidence="1" id="KW-0479">Metal-binding</keyword>
<dbReference type="PANTHER" id="PTHR40447">
    <property type="entry name" value="ANAEROBIC SULFITE REDUCTASE SUBUNIT A"/>
    <property type="match status" value="1"/>
</dbReference>
<dbReference type="Pfam" id="PF17179">
    <property type="entry name" value="Fer4_22"/>
    <property type="match status" value="1"/>
</dbReference>
<dbReference type="InterPro" id="IPR017896">
    <property type="entry name" value="4Fe4S_Fe-S-bd"/>
</dbReference>
<feature type="domain" description="4Fe-4S ferredoxin-type" evidence="4">
    <location>
        <begin position="311"/>
        <end position="339"/>
    </location>
</feature>